<reference evidence="1 2" key="1">
    <citation type="submission" date="2019-02" db="EMBL/GenBank/DDBJ databases">
        <title>Deep-cultivation of Planctomycetes and their phenomic and genomic characterization uncovers novel biology.</title>
        <authorList>
            <person name="Wiegand S."/>
            <person name="Jogler M."/>
            <person name="Boedeker C."/>
            <person name="Pinto D."/>
            <person name="Vollmers J."/>
            <person name="Rivas-Marin E."/>
            <person name="Kohn T."/>
            <person name="Peeters S.H."/>
            <person name="Heuer A."/>
            <person name="Rast P."/>
            <person name="Oberbeckmann S."/>
            <person name="Bunk B."/>
            <person name="Jeske O."/>
            <person name="Meyerdierks A."/>
            <person name="Storesund J.E."/>
            <person name="Kallscheuer N."/>
            <person name="Luecker S."/>
            <person name="Lage O.M."/>
            <person name="Pohl T."/>
            <person name="Merkel B.J."/>
            <person name="Hornburger P."/>
            <person name="Mueller R.-W."/>
            <person name="Bruemmer F."/>
            <person name="Labrenz M."/>
            <person name="Spormann A.M."/>
            <person name="Op Den Camp H."/>
            <person name="Overmann J."/>
            <person name="Amann R."/>
            <person name="Jetten M.S.M."/>
            <person name="Mascher T."/>
            <person name="Medema M.H."/>
            <person name="Devos D.P."/>
            <person name="Kaster A.-K."/>
            <person name="Ovreas L."/>
            <person name="Rohde M."/>
            <person name="Galperin M.Y."/>
            <person name="Jogler C."/>
        </authorList>
    </citation>
    <scope>NUCLEOTIDE SEQUENCE [LARGE SCALE GENOMIC DNA]</scope>
    <source>
        <strain evidence="1 2">Pla52n</strain>
    </source>
</reference>
<comment type="caution">
    <text evidence="1">The sequence shown here is derived from an EMBL/GenBank/DDBJ whole genome shotgun (WGS) entry which is preliminary data.</text>
</comment>
<organism evidence="1 2">
    <name type="scientific">Stieleria varia</name>
    <dbReference type="NCBI Taxonomy" id="2528005"/>
    <lineage>
        <taxon>Bacteria</taxon>
        <taxon>Pseudomonadati</taxon>
        <taxon>Planctomycetota</taxon>
        <taxon>Planctomycetia</taxon>
        <taxon>Pirellulales</taxon>
        <taxon>Pirellulaceae</taxon>
        <taxon>Stieleria</taxon>
    </lineage>
</organism>
<dbReference type="Gene3D" id="3.40.630.40">
    <property type="entry name" value="Zn-dependent exopeptidases"/>
    <property type="match status" value="1"/>
</dbReference>
<keyword evidence="2" id="KW-1185">Reference proteome</keyword>
<accession>A0A5C5ZWH4</accession>
<dbReference type="GO" id="GO:0016787">
    <property type="term" value="F:hydrolase activity"/>
    <property type="evidence" value="ECO:0007669"/>
    <property type="project" value="UniProtKB-KW"/>
</dbReference>
<name>A0A5C5ZWH4_9BACT</name>
<sequence>MSLLITCEFAGKQIPDGLPQMDHLVESGHFVEDRPNPAKWKSDAVSLHIGRLLSQQLTAPLLFNPYSSQLIDVTKSLGHPKLFTERTRDWPPESKQFLINEVHSAYRERVRRAIRHLTIHFSPVIHLSLRTFPLKLGDRIRRTDVGLLYDSARDWEADFCADWVDELYWMCPNLKVRRNYPRRGTVDSLTKAMRGEFPAEEYLGIDVWFNRAWVARPLQIREDCLLTICRSLAMLTRQMAVEAA</sequence>
<dbReference type="OrthoDB" id="9815326at2"/>
<dbReference type="SUPFAM" id="SSF53187">
    <property type="entry name" value="Zn-dependent exopeptidases"/>
    <property type="match status" value="1"/>
</dbReference>
<evidence type="ECO:0000313" key="1">
    <source>
        <dbReference type="EMBL" id="TWT91510.1"/>
    </source>
</evidence>
<dbReference type="AlphaFoldDB" id="A0A5C5ZWH4"/>
<keyword evidence="1" id="KW-0378">Hydrolase</keyword>
<gene>
    <name evidence="1" type="ORF">Pla52n_66010</name>
</gene>
<proteinExistence type="predicted"/>
<evidence type="ECO:0000313" key="2">
    <source>
        <dbReference type="Proteomes" id="UP000320176"/>
    </source>
</evidence>
<dbReference type="Proteomes" id="UP000320176">
    <property type="component" value="Unassembled WGS sequence"/>
</dbReference>
<dbReference type="RefSeq" id="WP_146523495.1">
    <property type="nucleotide sequence ID" value="NZ_CP151726.1"/>
</dbReference>
<protein>
    <submittedName>
        <fullName evidence="1">N-formylglutamate amidohydrolase</fullName>
    </submittedName>
</protein>
<dbReference type="EMBL" id="SJPN01000016">
    <property type="protein sequence ID" value="TWT91510.1"/>
    <property type="molecule type" value="Genomic_DNA"/>
</dbReference>